<dbReference type="GeneID" id="80832431"/>
<dbReference type="Pfam" id="PF23961">
    <property type="entry name" value="Phage_tail_terminator_9"/>
    <property type="match status" value="1"/>
</dbReference>
<name>A0A8F3HN58_9CAUD</name>
<proteinExistence type="predicted"/>
<dbReference type="InterPro" id="IPR057087">
    <property type="entry name" value="Gp12-like"/>
</dbReference>
<evidence type="ECO:0000313" key="3">
    <source>
        <dbReference type="Proteomes" id="UP000693898"/>
    </source>
</evidence>
<dbReference type="KEGG" id="vg:80832431"/>
<keyword evidence="3" id="KW-1185">Reference proteome</keyword>
<accession>A0A8F3HN58</accession>
<sequence>MLNDDVLPMMKLVDLAVQVPKYTYEMQVNMAKPSGKFAAVKVIDEVNPSRDKNEVIEVDGKYVNRTTGVRLLKYLVVFTEGQPMSSKFISAFMRPDVQDLMRKSNLCVLRHKRVENKNLTLETNWEIRESVIVECLVNRVFDSDIDIIETVGAHGRYHEGDSVIDFDVSVTIKEP</sequence>
<dbReference type="Proteomes" id="UP000693898">
    <property type="component" value="Segment"/>
</dbReference>
<organism evidence="2 3">
    <name type="scientific">Aeromonas phage pAh6.2TG</name>
    <dbReference type="NCBI Taxonomy" id="2849625"/>
    <lineage>
        <taxon>Viruses</taxon>
        <taxon>Duplodnaviria</taxon>
        <taxon>Heunggongvirae</taxon>
        <taxon>Uroviricota</taxon>
        <taxon>Caudoviricetes</taxon>
        <taxon>Chaseviridae</taxon>
        <taxon>Nefertitivirinae</taxon>
        <taxon>Phayathaivirus</taxon>
        <taxon>Phayathaivirus pAh62TG</taxon>
    </lineage>
</organism>
<evidence type="ECO:0000313" key="2">
    <source>
        <dbReference type="EMBL" id="QWY14094.1"/>
    </source>
</evidence>
<dbReference type="RefSeq" id="YP_010845279.1">
    <property type="nucleotide sequence ID" value="NC_079187.1"/>
</dbReference>
<reference evidence="2" key="1">
    <citation type="submission" date="2021-06" db="EMBL/GenBank/DDBJ databases">
        <authorList>
            <person name="Le T.D."/>
        </authorList>
    </citation>
    <scope>NUCLEOTIDE SEQUENCE</scope>
</reference>
<dbReference type="EMBL" id="MZ336020">
    <property type="protein sequence ID" value="QWY14094.1"/>
    <property type="molecule type" value="Genomic_DNA"/>
</dbReference>
<evidence type="ECO:0000259" key="1">
    <source>
        <dbReference type="Pfam" id="PF23961"/>
    </source>
</evidence>
<dbReference type="NCBIfam" id="NF047498">
    <property type="entry name" value="LIC_12616_fam"/>
    <property type="match status" value="1"/>
</dbReference>
<feature type="domain" description="Phage neck terminator protein gp12-like" evidence="1">
    <location>
        <begin position="21"/>
        <end position="160"/>
    </location>
</feature>
<protein>
    <recommendedName>
        <fullName evidence="1">Phage neck terminator protein gp12-like domain-containing protein</fullName>
    </recommendedName>
</protein>